<dbReference type="Pfam" id="PF00754">
    <property type="entry name" value="F5_F8_type_C"/>
    <property type="match status" value="1"/>
</dbReference>
<dbReference type="SUPFAM" id="SSF140657">
    <property type="entry name" value="Hyaluronidase post-catalytic domain-like"/>
    <property type="match status" value="1"/>
</dbReference>
<gene>
    <name evidence="2" type="ORF">OBE_06448</name>
</gene>
<evidence type="ECO:0000259" key="1">
    <source>
        <dbReference type="PROSITE" id="PS50022"/>
    </source>
</evidence>
<dbReference type="EMBL" id="AJWZ01004436">
    <property type="protein sequence ID" value="EKC65446.1"/>
    <property type="molecule type" value="Genomic_DNA"/>
</dbReference>
<dbReference type="Pfam" id="PF21774">
    <property type="entry name" value="NagJ_C"/>
    <property type="match status" value="1"/>
</dbReference>
<dbReference type="InterPro" id="IPR008979">
    <property type="entry name" value="Galactose-bd-like_sf"/>
</dbReference>
<proteinExistence type="predicted"/>
<dbReference type="AlphaFoldDB" id="K1U1U1"/>
<comment type="caution">
    <text evidence="2">The sequence shown here is derived from an EMBL/GenBank/DDBJ whole genome shotgun (WGS) entry which is preliminary data.</text>
</comment>
<reference evidence="2" key="1">
    <citation type="journal article" date="2013" name="Environ. Microbiol.">
        <title>Microbiota from the distal guts of lean and obese adolescents exhibit partial functional redundancy besides clear differences in community structure.</title>
        <authorList>
            <person name="Ferrer M."/>
            <person name="Ruiz A."/>
            <person name="Lanza F."/>
            <person name="Haange S.B."/>
            <person name="Oberbach A."/>
            <person name="Till H."/>
            <person name="Bargiela R."/>
            <person name="Campoy C."/>
            <person name="Segura M.T."/>
            <person name="Richter M."/>
            <person name="von Bergen M."/>
            <person name="Seifert J."/>
            <person name="Suarez A."/>
        </authorList>
    </citation>
    <scope>NUCLEOTIDE SEQUENCE</scope>
</reference>
<dbReference type="InterPro" id="IPR049019">
    <property type="entry name" value="NagJ-like_helical"/>
</dbReference>
<feature type="domain" description="F5/8 type C" evidence="1">
    <location>
        <begin position="134"/>
        <end position="283"/>
    </location>
</feature>
<feature type="non-terminal residue" evidence="2">
    <location>
        <position position="309"/>
    </location>
</feature>
<dbReference type="PROSITE" id="PS50022">
    <property type="entry name" value="FA58C_3"/>
    <property type="match status" value="1"/>
</dbReference>
<protein>
    <submittedName>
        <fullName evidence="2">Hyaluronoglucosaminidase</fullName>
    </submittedName>
</protein>
<organism evidence="2">
    <name type="scientific">human gut metagenome</name>
    <dbReference type="NCBI Taxonomy" id="408170"/>
    <lineage>
        <taxon>unclassified sequences</taxon>
        <taxon>metagenomes</taxon>
        <taxon>organismal metagenomes</taxon>
    </lineage>
</organism>
<accession>K1U1U1</accession>
<dbReference type="InterPro" id="IPR000421">
    <property type="entry name" value="FA58C"/>
</dbReference>
<evidence type="ECO:0000313" key="2">
    <source>
        <dbReference type="EMBL" id="EKC65446.1"/>
    </source>
</evidence>
<dbReference type="Gene3D" id="2.60.120.260">
    <property type="entry name" value="Galactose-binding domain-like"/>
    <property type="match status" value="1"/>
</dbReference>
<sequence>AYRTFAIHSCDTETGYRRAESWETRTFRIAEYTQEEYDALLREFLAIEQVPARMEAGCRNEALLGELRPWLTEFGKLGTRGRKTLELIKTYEAGDDGAFWAAYVGNLMTEQERKDYEAHKSGTMKLQPFYENAMDDMSAGFFTRLTGDVPASYKGIGTFANVRTTLSKLMFDNDSTTFYTSGVAQKEGDWTGADLGRVRDVEEVRILQGRNSVDDVDYFDHAVVEYSEDGKTWTPLTGELEKQYVINWSGEPVRARYVRLKRLDSPRTNWASVRSFEVNPVRAERLGFEIEAEDAAQALYAFDRNPGTS</sequence>
<dbReference type="Gene3D" id="1.20.58.460">
    <property type="entry name" value="Hyaluronidase post-catalytic domain-like"/>
    <property type="match status" value="1"/>
</dbReference>
<dbReference type="SUPFAM" id="SSF49785">
    <property type="entry name" value="Galactose-binding domain-like"/>
    <property type="match status" value="1"/>
</dbReference>
<feature type="non-terminal residue" evidence="2">
    <location>
        <position position="1"/>
    </location>
</feature>
<name>K1U1U1_9ZZZZ</name>